<keyword evidence="2" id="KW-0732">Signal</keyword>
<sequence length="63" mass="6504">MIQFILMLIGLAFSNNNANTATNNNDQPIPVTMQTSSDGDGVNPGGSEGDTSGETGQIPPPKK</sequence>
<dbReference type="EMBL" id="JAOAMU010000005">
    <property type="protein sequence ID" value="MCT2563624.1"/>
    <property type="molecule type" value="Genomic_DNA"/>
</dbReference>
<evidence type="ECO:0000256" key="2">
    <source>
        <dbReference type="SAM" id="SignalP"/>
    </source>
</evidence>
<feature type="chain" id="PRO_5046979369" evidence="2">
    <location>
        <begin position="19"/>
        <end position="63"/>
    </location>
</feature>
<feature type="compositionally biased region" description="Low complexity" evidence="1">
    <location>
        <begin position="16"/>
        <end position="25"/>
    </location>
</feature>
<protein>
    <submittedName>
        <fullName evidence="3">Uncharacterized protein</fullName>
    </submittedName>
</protein>
<dbReference type="Proteomes" id="UP001525566">
    <property type="component" value="Unassembled WGS sequence"/>
</dbReference>
<evidence type="ECO:0000313" key="4">
    <source>
        <dbReference type="Proteomes" id="UP001525566"/>
    </source>
</evidence>
<organism evidence="3 4">
    <name type="scientific">Chryseobacterium herbae</name>
    <dbReference type="NCBI Taxonomy" id="2976476"/>
    <lineage>
        <taxon>Bacteria</taxon>
        <taxon>Pseudomonadati</taxon>
        <taxon>Bacteroidota</taxon>
        <taxon>Flavobacteriia</taxon>
        <taxon>Flavobacteriales</taxon>
        <taxon>Weeksellaceae</taxon>
        <taxon>Chryseobacterium group</taxon>
        <taxon>Chryseobacterium</taxon>
    </lineage>
</organism>
<gene>
    <name evidence="3" type="ORF">N0B48_17180</name>
</gene>
<feature type="region of interest" description="Disordered" evidence="1">
    <location>
        <begin position="16"/>
        <end position="63"/>
    </location>
</feature>
<reference evidence="3 4" key="1">
    <citation type="submission" date="2022-09" db="EMBL/GenBank/DDBJ databases">
        <title>Chryseobacterium oleae sp.nov., isolated from the inter-root soil of Pyrola calliantha H. Andr. in Tibet.</title>
        <authorList>
            <person name="Li Z."/>
        </authorList>
    </citation>
    <scope>NUCLEOTIDE SEQUENCE [LARGE SCALE GENOMIC DNA]</scope>
    <source>
        <strain evidence="4">pc1-10</strain>
    </source>
</reference>
<accession>A0ABT2IXQ2</accession>
<evidence type="ECO:0000256" key="1">
    <source>
        <dbReference type="SAM" id="MobiDB-lite"/>
    </source>
</evidence>
<keyword evidence="4" id="KW-1185">Reference proteome</keyword>
<comment type="caution">
    <text evidence="3">The sequence shown here is derived from an EMBL/GenBank/DDBJ whole genome shotgun (WGS) entry which is preliminary data.</text>
</comment>
<dbReference type="RefSeq" id="WP_259840143.1">
    <property type="nucleotide sequence ID" value="NZ_JAOAMU010000005.1"/>
</dbReference>
<name>A0ABT2IXQ2_9FLAO</name>
<proteinExistence type="predicted"/>
<evidence type="ECO:0000313" key="3">
    <source>
        <dbReference type="EMBL" id="MCT2563624.1"/>
    </source>
</evidence>
<feature type="signal peptide" evidence="2">
    <location>
        <begin position="1"/>
        <end position="18"/>
    </location>
</feature>